<dbReference type="PANTHER" id="PTHR40255">
    <property type="entry name" value="UPF0093 MEMBRANE PROTEIN SLR1790"/>
    <property type="match status" value="1"/>
</dbReference>
<dbReference type="STRING" id="665126.ABB55_13555"/>
<evidence type="ECO:0000256" key="5">
    <source>
        <dbReference type="ARBA" id="ARBA00022475"/>
    </source>
</evidence>
<name>A0A0P6W6Z4_9HYPH</name>
<dbReference type="GO" id="GO:0005886">
    <property type="term" value="C:plasma membrane"/>
    <property type="evidence" value="ECO:0007669"/>
    <property type="project" value="UniProtKB-SubCell"/>
</dbReference>
<evidence type="ECO:0000256" key="9">
    <source>
        <dbReference type="ARBA" id="ARBA00022989"/>
    </source>
</evidence>
<comment type="subcellular location">
    <subcellularLocation>
        <location evidence="1 14">Cell membrane</location>
        <topology evidence="1 14">Multi-pass membrane protein</topology>
    </subcellularLocation>
</comment>
<keyword evidence="12 14" id="KW-0472">Membrane</keyword>
<evidence type="ECO:0000256" key="15">
    <source>
        <dbReference type="PIRNR" id="PIRNR004638"/>
    </source>
</evidence>
<evidence type="ECO:0000256" key="13">
    <source>
        <dbReference type="ARBA" id="ARBA00048390"/>
    </source>
</evidence>
<feature type="binding site" description="axial binding residue" evidence="14">
    <location>
        <position position="121"/>
    </location>
    <ligand>
        <name>heme</name>
        <dbReference type="ChEBI" id="CHEBI:30413"/>
    </ligand>
    <ligandPart>
        <name>Fe</name>
        <dbReference type="ChEBI" id="CHEBI:18248"/>
    </ligandPart>
</feature>
<evidence type="ECO:0000256" key="2">
    <source>
        <dbReference type="ARBA" id="ARBA00005073"/>
    </source>
</evidence>
<comment type="catalytic activity">
    <reaction evidence="13 14 15">
        <text>protoporphyrinogen IX + 3 A = protoporphyrin IX + 3 AH2</text>
        <dbReference type="Rhea" id="RHEA:62000"/>
        <dbReference type="ChEBI" id="CHEBI:13193"/>
        <dbReference type="ChEBI" id="CHEBI:17499"/>
        <dbReference type="ChEBI" id="CHEBI:57306"/>
        <dbReference type="ChEBI" id="CHEBI:57307"/>
    </reaction>
</comment>
<evidence type="ECO:0000256" key="6">
    <source>
        <dbReference type="ARBA" id="ARBA00022617"/>
    </source>
</evidence>
<comment type="pathway">
    <text evidence="2 14 15">Porphyrin-containing compound metabolism; protoporphyrin-IX biosynthesis; protoporphyrin-IX from protoporphyrinogen-IX: step 1/1.</text>
</comment>
<feature type="transmembrane region" description="Helical" evidence="14">
    <location>
        <begin position="39"/>
        <end position="60"/>
    </location>
</feature>
<dbReference type="GO" id="GO:0046872">
    <property type="term" value="F:metal ion binding"/>
    <property type="evidence" value="ECO:0007669"/>
    <property type="project" value="UniProtKB-UniRule"/>
</dbReference>
<keyword evidence="11 14" id="KW-0408">Iron</keyword>
<dbReference type="EMBL" id="LJYW01000001">
    <property type="protein sequence ID" value="KPL53116.1"/>
    <property type="molecule type" value="Genomic_DNA"/>
</dbReference>
<dbReference type="AlphaFoldDB" id="A0A0P6W6Z4"/>
<organism evidence="16 17">
    <name type="scientific">Prosthecodimorpha hirschii</name>
    <dbReference type="NCBI Taxonomy" id="665126"/>
    <lineage>
        <taxon>Bacteria</taxon>
        <taxon>Pseudomonadati</taxon>
        <taxon>Pseudomonadota</taxon>
        <taxon>Alphaproteobacteria</taxon>
        <taxon>Hyphomicrobiales</taxon>
        <taxon>Ancalomicrobiaceae</taxon>
        <taxon>Prosthecodimorpha</taxon>
    </lineage>
</organism>
<sequence>MNSVYRQRGASPAVRAAIAIGVTVSILAVIIAVTPAQGYLWIKSLHVVAIISWMAGMLYLPRLFVNHCSVAVGSPESVLLKGMEQRLLRIILNPAMIIAWVTGLWMAWSVFGFRGGWLHGKLALVLLLSGVHGHLSASVRAFAEDRNRYSERTWRVLNEVPALLMIGIVVLVIVKPF</sequence>
<evidence type="ECO:0000256" key="7">
    <source>
        <dbReference type="ARBA" id="ARBA00022692"/>
    </source>
</evidence>
<dbReference type="InterPro" id="IPR005265">
    <property type="entry name" value="HemJ-like"/>
</dbReference>
<keyword evidence="7 14" id="KW-0812">Transmembrane</keyword>
<dbReference type="RefSeq" id="WP_054359279.1">
    <property type="nucleotide sequence ID" value="NZ_LJYW01000001.1"/>
</dbReference>
<dbReference type="NCBIfam" id="TIGR00701">
    <property type="entry name" value="protoporphyrinogen oxidase HemJ"/>
    <property type="match status" value="1"/>
</dbReference>
<evidence type="ECO:0000256" key="11">
    <source>
        <dbReference type="ARBA" id="ARBA00023004"/>
    </source>
</evidence>
<feature type="transmembrane region" description="Helical" evidence="14">
    <location>
        <begin position="12"/>
        <end position="33"/>
    </location>
</feature>
<dbReference type="GO" id="GO:0070818">
    <property type="term" value="F:protoporphyrinogen oxidase activity"/>
    <property type="evidence" value="ECO:0007669"/>
    <property type="project" value="UniProtKB-UniRule"/>
</dbReference>
<dbReference type="GO" id="GO:0006782">
    <property type="term" value="P:protoporphyrinogen IX biosynthetic process"/>
    <property type="evidence" value="ECO:0007669"/>
    <property type="project" value="UniProtKB-UniRule"/>
</dbReference>
<evidence type="ECO:0000313" key="16">
    <source>
        <dbReference type="EMBL" id="KPL53116.1"/>
    </source>
</evidence>
<evidence type="ECO:0000256" key="10">
    <source>
        <dbReference type="ARBA" id="ARBA00023002"/>
    </source>
</evidence>
<evidence type="ECO:0000256" key="3">
    <source>
        <dbReference type="ARBA" id="ARBA00006501"/>
    </source>
</evidence>
<dbReference type="EC" id="1.3.99.-" evidence="14 15"/>
<evidence type="ECO:0000256" key="14">
    <source>
        <dbReference type="HAMAP-Rule" id="MF_02239"/>
    </source>
</evidence>
<comment type="function">
    <text evidence="14 15">Catalyzes the oxidation of protoporphyrinogen IX to protoporphyrin IX.</text>
</comment>
<keyword evidence="17" id="KW-1185">Reference proteome</keyword>
<comment type="subunit">
    <text evidence="14">Homodimer.</text>
</comment>
<protein>
    <recommendedName>
        <fullName evidence="4 14">Protoporphyrinogen IX oxidase</fullName>
        <shortName evidence="14">PPO</shortName>
        <ecNumber evidence="14 15">1.3.99.-</ecNumber>
    </recommendedName>
</protein>
<dbReference type="Proteomes" id="UP000048984">
    <property type="component" value="Unassembled WGS sequence"/>
</dbReference>
<accession>A0A0P6W6Z4</accession>
<reference evidence="16 17" key="2">
    <citation type="submission" date="2015-10" db="EMBL/GenBank/DDBJ databases">
        <title>Draft Genome Sequence of Prosthecomicrobium hirschii ATCC 27832.</title>
        <authorList>
            <person name="Daniel J."/>
            <person name="Givan S.A."/>
            <person name="Brun Y.V."/>
            <person name="Brown P.J."/>
        </authorList>
    </citation>
    <scope>NUCLEOTIDE SEQUENCE [LARGE SCALE GENOMIC DNA]</scope>
    <source>
        <strain evidence="16 17">16</strain>
    </source>
</reference>
<keyword evidence="9 14" id="KW-1133">Transmembrane helix</keyword>
<keyword evidence="5 14" id="KW-1003">Cell membrane</keyword>
<evidence type="ECO:0000256" key="1">
    <source>
        <dbReference type="ARBA" id="ARBA00004651"/>
    </source>
</evidence>
<feature type="transmembrane region" description="Helical" evidence="14">
    <location>
        <begin position="156"/>
        <end position="174"/>
    </location>
</feature>
<dbReference type="PANTHER" id="PTHR40255:SF1">
    <property type="entry name" value="PROTOPORPHYRINOGEN IX OXIDASE"/>
    <property type="match status" value="1"/>
</dbReference>
<dbReference type="HAMAP" id="MF_02239">
    <property type="entry name" value="HemJ"/>
    <property type="match status" value="1"/>
</dbReference>
<dbReference type="Pfam" id="PF03653">
    <property type="entry name" value="UPF0093"/>
    <property type="match status" value="1"/>
</dbReference>
<feature type="binding site" description="axial binding residue" evidence="14">
    <location>
        <position position="46"/>
    </location>
    <ligand>
        <name>heme</name>
        <dbReference type="ChEBI" id="CHEBI:30413"/>
    </ligand>
    <ligandPart>
        <name>Fe</name>
        <dbReference type="ChEBI" id="CHEBI:18248"/>
    </ligandPart>
</feature>
<feature type="transmembrane region" description="Helical" evidence="14">
    <location>
        <begin position="90"/>
        <end position="111"/>
    </location>
</feature>
<comment type="cofactor">
    <cofactor evidence="14 15">
        <name>heme b</name>
        <dbReference type="ChEBI" id="CHEBI:60344"/>
    </cofactor>
    <text evidence="14 15">Binds 1 heme b (iron(II)-protoporphyrin IX) group per subunit.</text>
</comment>
<feature type="transmembrane region" description="Helical" evidence="14">
    <location>
        <begin position="117"/>
        <end position="135"/>
    </location>
</feature>
<reference evidence="16 17" key="1">
    <citation type="submission" date="2015-09" db="EMBL/GenBank/DDBJ databases">
        <authorList>
            <person name="Jackson K.R."/>
            <person name="Lunt B.L."/>
            <person name="Fisher J.N.B."/>
            <person name="Gardner A.V."/>
            <person name="Bailey M.E."/>
            <person name="Deus L.M."/>
            <person name="Earl A.S."/>
            <person name="Gibby P.D."/>
            <person name="Hartmann K.A."/>
            <person name="Liu J.E."/>
            <person name="Manci A.M."/>
            <person name="Nielsen D.A."/>
            <person name="Solomon M.B."/>
            <person name="Breakwell D.P."/>
            <person name="Burnett S.H."/>
            <person name="Grose J.H."/>
        </authorList>
    </citation>
    <scope>NUCLEOTIDE SEQUENCE [LARGE SCALE GENOMIC DNA]</scope>
    <source>
        <strain evidence="16 17">16</strain>
    </source>
</reference>
<dbReference type="UniPathway" id="UPA00251">
    <property type="reaction ID" value="UER00324"/>
</dbReference>
<comment type="caution">
    <text evidence="16">The sequence shown here is derived from an EMBL/GenBank/DDBJ whole genome shotgun (WGS) entry which is preliminary data.</text>
</comment>
<keyword evidence="8 14" id="KW-0479">Metal-binding</keyword>
<dbReference type="PIRSF" id="PIRSF004638">
    <property type="entry name" value="UCP004638"/>
    <property type="match status" value="1"/>
</dbReference>
<evidence type="ECO:0000256" key="4">
    <source>
        <dbReference type="ARBA" id="ARBA00017504"/>
    </source>
</evidence>
<gene>
    <name evidence="16" type="ORF">ABB55_13555</name>
</gene>
<comment type="similarity">
    <text evidence="3 14 15">Belongs to the HemJ family.</text>
</comment>
<keyword evidence="6 14" id="KW-0349">Heme</keyword>
<proteinExistence type="inferred from homology"/>
<keyword evidence="10 14" id="KW-0560">Oxidoreductase</keyword>
<evidence type="ECO:0000256" key="8">
    <source>
        <dbReference type="ARBA" id="ARBA00022723"/>
    </source>
</evidence>
<evidence type="ECO:0000313" key="17">
    <source>
        <dbReference type="Proteomes" id="UP000048984"/>
    </source>
</evidence>
<evidence type="ECO:0000256" key="12">
    <source>
        <dbReference type="ARBA" id="ARBA00023136"/>
    </source>
</evidence>